<dbReference type="InterPro" id="IPR011057">
    <property type="entry name" value="Mss4-like_sf"/>
</dbReference>
<gene>
    <name evidence="5" type="ORF">EJ06DRAFT_527800</name>
</gene>
<evidence type="ECO:0000256" key="3">
    <source>
        <dbReference type="ARBA" id="ARBA00022833"/>
    </source>
</evidence>
<evidence type="ECO:0000259" key="4">
    <source>
        <dbReference type="PROSITE" id="PS51891"/>
    </source>
</evidence>
<dbReference type="PANTHER" id="PTHR28620">
    <property type="entry name" value="CENTROMERE PROTEIN V"/>
    <property type="match status" value="1"/>
</dbReference>
<dbReference type="InterPro" id="IPR052355">
    <property type="entry name" value="CENP-V-like"/>
</dbReference>
<feature type="domain" description="CENP-V/GFA" evidence="4">
    <location>
        <begin position="9"/>
        <end position="133"/>
    </location>
</feature>
<comment type="similarity">
    <text evidence="1">Belongs to the Gfa family.</text>
</comment>
<name>A0A6G1I3R7_9PEZI</name>
<dbReference type="SUPFAM" id="SSF51316">
    <property type="entry name" value="Mss4-like"/>
    <property type="match status" value="1"/>
</dbReference>
<sequence>MTGTNAANFTGTYSAKCHCGAVKADFSISPSIEERQVVLCNCTICTAYGYINVYPKAEDVTITGENRLKTYSFPPHNRKHQFCSECGTSIFIVPNDLLPDIGCLGINIRTVEGIDLDKLHYVKVDGRSRKPEDEMIKRP</sequence>
<dbReference type="PANTHER" id="PTHR28620:SF1">
    <property type="entry name" value="CENP-V_GFA DOMAIN-CONTAINING PROTEIN"/>
    <property type="match status" value="1"/>
</dbReference>
<dbReference type="EMBL" id="ML996690">
    <property type="protein sequence ID" value="KAF2402821.1"/>
    <property type="molecule type" value="Genomic_DNA"/>
</dbReference>
<evidence type="ECO:0000256" key="2">
    <source>
        <dbReference type="ARBA" id="ARBA00022723"/>
    </source>
</evidence>
<dbReference type="InterPro" id="IPR006913">
    <property type="entry name" value="CENP-V/GFA"/>
</dbReference>
<dbReference type="PROSITE" id="PS51891">
    <property type="entry name" value="CENP_V_GFA"/>
    <property type="match status" value="1"/>
</dbReference>
<dbReference type="OrthoDB" id="2993351at2759"/>
<keyword evidence="3" id="KW-0862">Zinc</keyword>
<proteinExistence type="inferred from homology"/>
<dbReference type="AlphaFoldDB" id="A0A6G1I3R7"/>
<dbReference type="Pfam" id="PF04828">
    <property type="entry name" value="GFA"/>
    <property type="match status" value="1"/>
</dbReference>
<accession>A0A6G1I3R7</accession>
<dbReference type="GO" id="GO:0046872">
    <property type="term" value="F:metal ion binding"/>
    <property type="evidence" value="ECO:0007669"/>
    <property type="project" value="UniProtKB-KW"/>
</dbReference>
<evidence type="ECO:0000256" key="1">
    <source>
        <dbReference type="ARBA" id="ARBA00005495"/>
    </source>
</evidence>
<dbReference type="Gene3D" id="2.170.150.70">
    <property type="match status" value="1"/>
</dbReference>
<evidence type="ECO:0000313" key="6">
    <source>
        <dbReference type="Proteomes" id="UP000799640"/>
    </source>
</evidence>
<keyword evidence="6" id="KW-1185">Reference proteome</keyword>
<organism evidence="5 6">
    <name type="scientific">Trichodelitschia bisporula</name>
    <dbReference type="NCBI Taxonomy" id="703511"/>
    <lineage>
        <taxon>Eukaryota</taxon>
        <taxon>Fungi</taxon>
        <taxon>Dikarya</taxon>
        <taxon>Ascomycota</taxon>
        <taxon>Pezizomycotina</taxon>
        <taxon>Dothideomycetes</taxon>
        <taxon>Dothideomycetes incertae sedis</taxon>
        <taxon>Phaeotrichales</taxon>
        <taxon>Phaeotrichaceae</taxon>
        <taxon>Trichodelitschia</taxon>
    </lineage>
</organism>
<dbReference type="GO" id="GO:0016846">
    <property type="term" value="F:carbon-sulfur lyase activity"/>
    <property type="evidence" value="ECO:0007669"/>
    <property type="project" value="InterPro"/>
</dbReference>
<dbReference type="Proteomes" id="UP000799640">
    <property type="component" value="Unassembled WGS sequence"/>
</dbReference>
<protein>
    <recommendedName>
        <fullName evidence="4">CENP-V/GFA domain-containing protein</fullName>
    </recommendedName>
</protein>
<reference evidence="5" key="1">
    <citation type="journal article" date="2020" name="Stud. Mycol.">
        <title>101 Dothideomycetes genomes: a test case for predicting lifestyles and emergence of pathogens.</title>
        <authorList>
            <person name="Haridas S."/>
            <person name="Albert R."/>
            <person name="Binder M."/>
            <person name="Bloem J."/>
            <person name="Labutti K."/>
            <person name="Salamov A."/>
            <person name="Andreopoulos B."/>
            <person name="Baker S."/>
            <person name="Barry K."/>
            <person name="Bills G."/>
            <person name="Bluhm B."/>
            <person name="Cannon C."/>
            <person name="Castanera R."/>
            <person name="Culley D."/>
            <person name="Daum C."/>
            <person name="Ezra D."/>
            <person name="Gonzalez J."/>
            <person name="Henrissat B."/>
            <person name="Kuo A."/>
            <person name="Liang C."/>
            <person name="Lipzen A."/>
            <person name="Lutzoni F."/>
            <person name="Magnuson J."/>
            <person name="Mondo S."/>
            <person name="Nolan M."/>
            <person name="Ohm R."/>
            <person name="Pangilinan J."/>
            <person name="Park H.-J."/>
            <person name="Ramirez L."/>
            <person name="Alfaro M."/>
            <person name="Sun H."/>
            <person name="Tritt A."/>
            <person name="Yoshinaga Y."/>
            <person name="Zwiers L.-H."/>
            <person name="Turgeon B."/>
            <person name="Goodwin S."/>
            <person name="Spatafora J."/>
            <person name="Crous P."/>
            <person name="Grigoriev I."/>
        </authorList>
    </citation>
    <scope>NUCLEOTIDE SEQUENCE</scope>
    <source>
        <strain evidence="5">CBS 262.69</strain>
    </source>
</reference>
<keyword evidence="2" id="KW-0479">Metal-binding</keyword>
<evidence type="ECO:0000313" key="5">
    <source>
        <dbReference type="EMBL" id="KAF2402821.1"/>
    </source>
</evidence>